<dbReference type="Gene3D" id="1.20.1720.10">
    <property type="entry name" value="Multidrug resistance protein D"/>
    <property type="match status" value="1"/>
</dbReference>
<dbReference type="InterPro" id="IPR011701">
    <property type="entry name" value="MFS"/>
</dbReference>
<evidence type="ECO:0000256" key="3">
    <source>
        <dbReference type="ARBA" id="ARBA00022692"/>
    </source>
</evidence>
<sequence>MTTVDSPVRGRRVAVAAAGLAVLLGALDTYVVVSVIRQIIDDLRIPVNRLEQVTPIVTGYLLGYIAAMPLLGQLSDRFGRKLVLHLCLGGFLAGSVITAVAPDLTVLVVGRVVQGVASGALLPVTMALVADLWSERRRSTVLGAVGGAQELGSVLGPLYGVAVAAIPLWTNMLDISGWRGVFWVNVPLALLAMVAVQISVPARERTLPASTSSAGCCSRSRWGWRSWGSTTRTRVRPCCRRGVCRCSSARSWPRWRSWCGSGARPRS</sequence>
<comment type="subcellular location">
    <subcellularLocation>
        <location evidence="1">Cell inner membrane</location>
        <topology evidence="1">Multi-pass membrane protein</topology>
    </subcellularLocation>
</comment>
<evidence type="ECO:0000259" key="7">
    <source>
        <dbReference type="PROSITE" id="PS50850"/>
    </source>
</evidence>
<evidence type="ECO:0000256" key="6">
    <source>
        <dbReference type="SAM" id="Phobius"/>
    </source>
</evidence>
<feature type="transmembrane region" description="Helical" evidence="6">
    <location>
        <begin position="181"/>
        <end position="200"/>
    </location>
</feature>
<feature type="transmembrane region" description="Helical" evidence="6">
    <location>
        <begin position="151"/>
        <end position="169"/>
    </location>
</feature>
<comment type="caution">
    <text evidence="8">The sequence shown here is derived from an EMBL/GenBank/DDBJ whole genome shotgun (WGS) entry which is preliminary data.</text>
</comment>
<keyword evidence="2" id="KW-0813">Transport</keyword>
<protein>
    <submittedName>
        <fullName evidence="8">MFS transporter</fullName>
    </submittedName>
</protein>
<keyword evidence="9" id="KW-1185">Reference proteome</keyword>
<feature type="transmembrane region" description="Helical" evidence="6">
    <location>
        <begin position="53"/>
        <end position="71"/>
    </location>
</feature>
<name>A0ABW2THF3_9PSEU</name>
<dbReference type="PROSITE" id="PS50850">
    <property type="entry name" value="MFS"/>
    <property type="match status" value="1"/>
</dbReference>
<evidence type="ECO:0000256" key="2">
    <source>
        <dbReference type="ARBA" id="ARBA00022448"/>
    </source>
</evidence>
<evidence type="ECO:0000256" key="4">
    <source>
        <dbReference type="ARBA" id="ARBA00022989"/>
    </source>
</evidence>
<dbReference type="PANTHER" id="PTHR23501:SF191">
    <property type="entry name" value="VACUOLAR BASIC AMINO ACID TRANSPORTER 4"/>
    <property type="match status" value="1"/>
</dbReference>
<reference evidence="9" key="1">
    <citation type="journal article" date="2019" name="Int. J. Syst. Evol. Microbiol.">
        <title>The Global Catalogue of Microorganisms (GCM) 10K type strain sequencing project: providing services to taxonomists for standard genome sequencing and annotation.</title>
        <authorList>
            <consortium name="The Broad Institute Genomics Platform"/>
            <consortium name="The Broad Institute Genome Sequencing Center for Infectious Disease"/>
            <person name="Wu L."/>
            <person name="Ma J."/>
        </authorList>
    </citation>
    <scope>NUCLEOTIDE SEQUENCE [LARGE SCALE GENOMIC DNA]</scope>
    <source>
        <strain evidence="9">JCM 17695</strain>
    </source>
</reference>
<dbReference type="PANTHER" id="PTHR23501">
    <property type="entry name" value="MAJOR FACILITATOR SUPERFAMILY"/>
    <property type="match status" value="1"/>
</dbReference>
<feature type="transmembrane region" description="Helical" evidence="6">
    <location>
        <begin position="108"/>
        <end position="130"/>
    </location>
</feature>
<gene>
    <name evidence="8" type="ORF">ACFQV2_05660</name>
</gene>
<keyword evidence="5 6" id="KW-0472">Membrane</keyword>
<feature type="transmembrane region" description="Helical" evidence="6">
    <location>
        <begin position="12"/>
        <end position="33"/>
    </location>
</feature>
<dbReference type="InterPro" id="IPR036259">
    <property type="entry name" value="MFS_trans_sf"/>
</dbReference>
<dbReference type="Pfam" id="PF07690">
    <property type="entry name" value="MFS_1"/>
    <property type="match status" value="1"/>
</dbReference>
<dbReference type="SUPFAM" id="SSF103473">
    <property type="entry name" value="MFS general substrate transporter"/>
    <property type="match status" value="1"/>
</dbReference>
<proteinExistence type="predicted"/>
<dbReference type="EMBL" id="JBHTEY010000004">
    <property type="protein sequence ID" value="MFC7613177.1"/>
    <property type="molecule type" value="Genomic_DNA"/>
</dbReference>
<dbReference type="InterPro" id="IPR020846">
    <property type="entry name" value="MFS_dom"/>
</dbReference>
<evidence type="ECO:0000313" key="8">
    <source>
        <dbReference type="EMBL" id="MFC7613177.1"/>
    </source>
</evidence>
<accession>A0ABW2THF3</accession>
<feature type="domain" description="Major facilitator superfamily (MFS) profile" evidence="7">
    <location>
        <begin position="14"/>
        <end position="267"/>
    </location>
</feature>
<evidence type="ECO:0000313" key="9">
    <source>
        <dbReference type="Proteomes" id="UP001596512"/>
    </source>
</evidence>
<feature type="transmembrane region" description="Helical" evidence="6">
    <location>
        <begin position="83"/>
        <end position="102"/>
    </location>
</feature>
<organism evidence="8 9">
    <name type="scientific">Actinokineospora soli</name>
    <dbReference type="NCBI Taxonomy" id="1048753"/>
    <lineage>
        <taxon>Bacteria</taxon>
        <taxon>Bacillati</taxon>
        <taxon>Actinomycetota</taxon>
        <taxon>Actinomycetes</taxon>
        <taxon>Pseudonocardiales</taxon>
        <taxon>Pseudonocardiaceae</taxon>
        <taxon>Actinokineospora</taxon>
    </lineage>
</organism>
<dbReference type="CDD" id="cd17321">
    <property type="entry name" value="MFS_MMR_MDR_like"/>
    <property type="match status" value="1"/>
</dbReference>
<keyword evidence="3 6" id="KW-0812">Transmembrane</keyword>
<evidence type="ECO:0000256" key="1">
    <source>
        <dbReference type="ARBA" id="ARBA00004429"/>
    </source>
</evidence>
<evidence type="ECO:0000256" key="5">
    <source>
        <dbReference type="ARBA" id="ARBA00023136"/>
    </source>
</evidence>
<keyword evidence="4 6" id="KW-1133">Transmembrane helix</keyword>
<dbReference type="Proteomes" id="UP001596512">
    <property type="component" value="Unassembled WGS sequence"/>
</dbReference>